<comment type="caution">
    <text evidence="4">The sequence shown here is derived from an EMBL/GenBank/DDBJ whole genome shotgun (WGS) entry which is preliminary data.</text>
</comment>
<feature type="compositionally biased region" description="Polar residues" evidence="2">
    <location>
        <begin position="73"/>
        <end position="84"/>
    </location>
</feature>
<keyword evidence="5" id="KW-1185">Reference proteome</keyword>
<evidence type="ECO:0000313" key="5">
    <source>
        <dbReference type="Proteomes" id="UP001266305"/>
    </source>
</evidence>
<feature type="region of interest" description="Disordered" evidence="2">
    <location>
        <begin position="63"/>
        <end position="115"/>
    </location>
</feature>
<feature type="domain" description="Rho-GAP" evidence="3">
    <location>
        <begin position="1"/>
        <end position="57"/>
    </location>
</feature>
<feature type="compositionally biased region" description="Polar residues" evidence="2">
    <location>
        <begin position="181"/>
        <end position="197"/>
    </location>
</feature>
<evidence type="ECO:0000256" key="2">
    <source>
        <dbReference type="SAM" id="MobiDB-lite"/>
    </source>
</evidence>
<accession>A0ABQ9TSR0</accession>
<evidence type="ECO:0000259" key="3">
    <source>
        <dbReference type="PROSITE" id="PS50238"/>
    </source>
</evidence>
<gene>
    <name evidence="4" type="ORF">P7K49_033731</name>
</gene>
<dbReference type="InterPro" id="IPR008936">
    <property type="entry name" value="Rho_GTPase_activation_prot"/>
</dbReference>
<organism evidence="4 5">
    <name type="scientific">Saguinus oedipus</name>
    <name type="common">Cotton-top tamarin</name>
    <name type="synonym">Oedipomidas oedipus</name>
    <dbReference type="NCBI Taxonomy" id="9490"/>
    <lineage>
        <taxon>Eukaryota</taxon>
        <taxon>Metazoa</taxon>
        <taxon>Chordata</taxon>
        <taxon>Craniata</taxon>
        <taxon>Vertebrata</taxon>
        <taxon>Euteleostomi</taxon>
        <taxon>Mammalia</taxon>
        <taxon>Eutheria</taxon>
        <taxon>Euarchontoglires</taxon>
        <taxon>Primates</taxon>
        <taxon>Haplorrhini</taxon>
        <taxon>Platyrrhini</taxon>
        <taxon>Cebidae</taxon>
        <taxon>Callitrichinae</taxon>
        <taxon>Saguinus</taxon>
    </lineage>
</organism>
<proteinExistence type="predicted"/>
<name>A0ABQ9TSR0_SAGOE</name>
<dbReference type="InterPro" id="IPR051025">
    <property type="entry name" value="RhoGAP"/>
</dbReference>
<feature type="region of interest" description="Disordered" evidence="2">
    <location>
        <begin position="153"/>
        <end position="212"/>
    </location>
</feature>
<dbReference type="PROSITE" id="PS50238">
    <property type="entry name" value="RHOGAP"/>
    <property type="match status" value="1"/>
</dbReference>
<protein>
    <recommendedName>
        <fullName evidence="3">Rho-GAP domain-containing protein</fullName>
    </recommendedName>
</protein>
<dbReference type="Proteomes" id="UP001266305">
    <property type="component" value="Unassembled WGS sequence"/>
</dbReference>
<dbReference type="EMBL" id="JASSZA010000019">
    <property type="protein sequence ID" value="KAK2087824.1"/>
    <property type="molecule type" value="Genomic_DNA"/>
</dbReference>
<dbReference type="PANTHER" id="PTHR15228:SF16">
    <property type="entry name" value="GEM-INTERACTING PROTEIN"/>
    <property type="match status" value="1"/>
</dbReference>
<evidence type="ECO:0000313" key="4">
    <source>
        <dbReference type="EMBL" id="KAK2087824.1"/>
    </source>
</evidence>
<keyword evidence="1" id="KW-0343">GTPase activation</keyword>
<dbReference type="SUPFAM" id="SSF48350">
    <property type="entry name" value="GTPase activation domain, GAP"/>
    <property type="match status" value="1"/>
</dbReference>
<dbReference type="PANTHER" id="PTHR15228">
    <property type="entry name" value="SPERMATHECAL PHYSIOLOGY VARIANT"/>
    <property type="match status" value="1"/>
</dbReference>
<dbReference type="Gene3D" id="1.10.555.10">
    <property type="entry name" value="Rho GTPase activation protein"/>
    <property type="match status" value="1"/>
</dbReference>
<feature type="region of interest" description="Disordered" evidence="2">
    <location>
        <begin position="235"/>
        <end position="304"/>
    </location>
</feature>
<reference evidence="4 5" key="1">
    <citation type="submission" date="2023-05" db="EMBL/GenBank/DDBJ databases">
        <title>B98-5 Cell Line De Novo Hybrid Assembly: An Optical Mapping Approach.</title>
        <authorList>
            <person name="Kananen K."/>
            <person name="Auerbach J.A."/>
            <person name="Kautto E."/>
            <person name="Blachly J.S."/>
        </authorList>
    </citation>
    <scope>NUCLEOTIDE SEQUENCE [LARGE SCALE GENOMIC DNA]</scope>
    <source>
        <strain evidence="4">B95-8</strain>
        <tissue evidence="4">Cell line</tissue>
    </source>
</reference>
<feature type="compositionally biased region" description="Basic and acidic residues" evidence="2">
    <location>
        <begin position="164"/>
        <end position="178"/>
    </location>
</feature>
<sequence length="304" mass="32646">MENKMSANNLGIVFGPTLLRPPDSPRAAGAIPVTCLLDSGHQAQLVEFLIVHYEQIFGMDELPQAAEPPPQDSSPAPGSLTTSPQLPPLHLDPDSQPPVLASAPGPDPQPHSDLEQHLTATPTESLEIDAVSENHLQMKQCRLSAVNSPKMGAIAIPTPQSDQSDQREEMAEDIKDGGGEVSSQGPEDSLLGTQSRGHFSRQPVKYPRGGVRPVTHQLSSLALVASKLCEETPITSVPRGSLRRRGPSPAATSREGSPLRRTPLPKHFEITQETARLLSKLDSEAVPRATCCPDVQPQETEDHL</sequence>
<dbReference type="InterPro" id="IPR000198">
    <property type="entry name" value="RhoGAP_dom"/>
</dbReference>
<evidence type="ECO:0000256" key="1">
    <source>
        <dbReference type="ARBA" id="ARBA00022468"/>
    </source>
</evidence>